<proteinExistence type="predicted"/>
<dbReference type="SUPFAM" id="SSF46548">
    <property type="entry name" value="alpha-helical ferredoxin"/>
    <property type="match status" value="1"/>
</dbReference>
<keyword evidence="4" id="KW-0479">Metal-binding</keyword>
<keyword evidence="3" id="KW-0819">tRNA processing</keyword>
<keyword evidence="8" id="KW-0411">Iron-sulfur</keyword>
<dbReference type="PANTHER" id="PTHR30002">
    <property type="entry name" value="EPOXYQUEUOSINE REDUCTASE"/>
    <property type="match status" value="1"/>
</dbReference>
<dbReference type="EMBL" id="OJIN01000223">
    <property type="protein sequence ID" value="SPD75906.1"/>
    <property type="molecule type" value="Genomic_DNA"/>
</dbReference>
<organism evidence="10">
    <name type="scientific">uncultured Desulfobacterium sp</name>
    <dbReference type="NCBI Taxonomy" id="201089"/>
    <lineage>
        <taxon>Bacteria</taxon>
        <taxon>Pseudomonadati</taxon>
        <taxon>Thermodesulfobacteriota</taxon>
        <taxon>Desulfobacteria</taxon>
        <taxon>Desulfobacterales</taxon>
        <taxon>Desulfobacteriaceae</taxon>
        <taxon>Desulfobacterium</taxon>
        <taxon>environmental samples</taxon>
    </lineage>
</organism>
<evidence type="ECO:0000256" key="3">
    <source>
        <dbReference type="ARBA" id="ARBA00022694"/>
    </source>
</evidence>
<feature type="domain" description="4Fe-4S ferredoxin-type" evidence="9">
    <location>
        <begin position="171"/>
        <end position="202"/>
    </location>
</feature>
<name>A0A445N2J6_9BACT</name>
<protein>
    <submittedName>
        <fullName evidence="10">Putative iron-sulfur cluster-binding protein</fullName>
    </submittedName>
</protein>
<evidence type="ECO:0000259" key="9">
    <source>
        <dbReference type="PROSITE" id="PS51379"/>
    </source>
</evidence>
<dbReference type="InterPro" id="IPR013542">
    <property type="entry name" value="QueG_DUF1730"/>
</dbReference>
<keyword evidence="2" id="KW-0963">Cytoplasm</keyword>
<evidence type="ECO:0000256" key="5">
    <source>
        <dbReference type="ARBA" id="ARBA00022785"/>
    </source>
</evidence>
<evidence type="ECO:0000256" key="2">
    <source>
        <dbReference type="ARBA" id="ARBA00022490"/>
    </source>
</evidence>
<dbReference type="AlphaFoldDB" id="A0A445N2J6"/>
<dbReference type="Pfam" id="PF08331">
    <property type="entry name" value="QueG_DUF1730"/>
    <property type="match status" value="1"/>
</dbReference>
<dbReference type="PROSITE" id="PS00198">
    <property type="entry name" value="4FE4S_FER_1"/>
    <property type="match status" value="1"/>
</dbReference>
<dbReference type="PROSITE" id="PS51379">
    <property type="entry name" value="4FE4S_FER_2"/>
    <property type="match status" value="2"/>
</dbReference>
<dbReference type="InterPro" id="IPR017896">
    <property type="entry name" value="4Fe4S_Fe-S-bd"/>
</dbReference>
<dbReference type="GO" id="GO:0046872">
    <property type="term" value="F:metal ion binding"/>
    <property type="evidence" value="ECO:0007669"/>
    <property type="project" value="UniProtKB-KW"/>
</dbReference>
<dbReference type="GO" id="GO:0008616">
    <property type="term" value="P:tRNA queuosine(34) biosynthetic process"/>
    <property type="evidence" value="ECO:0007669"/>
    <property type="project" value="UniProtKB-KW"/>
</dbReference>
<dbReference type="Pfam" id="PF13484">
    <property type="entry name" value="Fer4_16"/>
    <property type="match status" value="1"/>
</dbReference>
<keyword evidence="7" id="KW-0408">Iron</keyword>
<dbReference type="Gene3D" id="3.30.70.20">
    <property type="match status" value="1"/>
</dbReference>
<dbReference type="InterPro" id="IPR017900">
    <property type="entry name" value="4Fe4S_Fe_S_CS"/>
</dbReference>
<reference evidence="10" key="1">
    <citation type="submission" date="2018-01" db="EMBL/GenBank/DDBJ databases">
        <authorList>
            <person name="Regsiter A."/>
            <person name="William W."/>
        </authorList>
    </citation>
    <scope>NUCLEOTIDE SEQUENCE</scope>
    <source>
        <strain evidence="10">TRIP AH-1</strain>
    </source>
</reference>
<evidence type="ECO:0000256" key="6">
    <source>
        <dbReference type="ARBA" id="ARBA00023002"/>
    </source>
</evidence>
<evidence type="ECO:0000256" key="4">
    <source>
        <dbReference type="ARBA" id="ARBA00022723"/>
    </source>
</evidence>
<evidence type="ECO:0000256" key="1">
    <source>
        <dbReference type="ARBA" id="ARBA00022485"/>
    </source>
</evidence>
<evidence type="ECO:0000313" key="10">
    <source>
        <dbReference type="EMBL" id="SPD75906.1"/>
    </source>
</evidence>
<dbReference type="GO" id="GO:0051539">
    <property type="term" value="F:4 iron, 4 sulfur cluster binding"/>
    <property type="evidence" value="ECO:0007669"/>
    <property type="project" value="UniProtKB-KW"/>
</dbReference>
<dbReference type="GO" id="GO:0052693">
    <property type="term" value="F:epoxyqueuosine reductase activity"/>
    <property type="evidence" value="ECO:0007669"/>
    <property type="project" value="TreeGrafter"/>
</dbReference>
<gene>
    <name evidence="10" type="ORF">PITCH_A780036</name>
</gene>
<dbReference type="InterPro" id="IPR004453">
    <property type="entry name" value="QueG"/>
</dbReference>
<feature type="domain" description="4Fe-4S ferredoxin-type" evidence="9">
    <location>
        <begin position="222"/>
        <end position="252"/>
    </location>
</feature>
<evidence type="ECO:0000256" key="7">
    <source>
        <dbReference type="ARBA" id="ARBA00023004"/>
    </source>
</evidence>
<accession>A0A445N2J6</accession>
<keyword evidence="6" id="KW-0560">Oxidoreductase</keyword>
<evidence type="ECO:0000256" key="8">
    <source>
        <dbReference type="ARBA" id="ARBA00023014"/>
    </source>
</evidence>
<keyword evidence="5" id="KW-0671">Queuosine biosynthesis</keyword>
<keyword evidence="1" id="KW-0004">4Fe-4S</keyword>
<dbReference type="NCBIfam" id="TIGR00276">
    <property type="entry name" value="tRNA epoxyqueuosine(34) reductase QueG"/>
    <property type="match status" value="1"/>
</dbReference>
<dbReference type="PANTHER" id="PTHR30002:SF4">
    <property type="entry name" value="EPOXYQUEUOSINE REDUCTASE"/>
    <property type="match status" value="1"/>
</dbReference>
<sequence>MISDLIEKAKGLGFISLGVSRAETPPFFDQFSKWICAGRHGEMSWLERHMEIRQHPRRLLEGCNSIISLVYPYTKIKPCTPDGFTIARYSEPKKNDYHRRLRQMCLALAESISERYPKTNSRICIDSAPLLERSFAYASGIGFIGKNNSLIIPGYGSYFFLAEILTTAPLPAYETSPMENLCGQCKSCIEACPSGALEAPFNLDAAKCLSYLTIEHKGPTDRSVAMKMGRCFIGCDICQEVCPYNHVNAQAESEEIMLPSTEEILNMDDRQFSDTFGDTALSRPGLCKIKQNILAIRSLPSRDPGQEKTIY</sequence>